<sequence>MPYALGCSPAPQALSSTPGFFPAPQALLCSPGSAMHPGLSPALRLFVWQDFLSSHLWSSKQLPRVPPQPLCSGRPRLVLAMRWHGAGRDGSTSRPTMAPSCPSSAGTSSRSWTAQTPTGGRGRSTGASASFPATTSTPSASELPPALRASGEDHDTPEDTLTIRGSLGCAVHGGLGGLL</sequence>
<organism evidence="2 3">
    <name type="scientific">Accipiter nisus</name>
    <name type="common">Eurasian sparrowhawk</name>
    <dbReference type="NCBI Taxonomy" id="211598"/>
    <lineage>
        <taxon>Eukaryota</taxon>
        <taxon>Metazoa</taxon>
        <taxon>Chordata</taxon>
        <taxon>Craniata</taxon>
        <taxon>Vertebrata</taxon>
        <taxon>Euteleostomi</taxon>
        <taxon>Archelosauria</taxon>
        <taxon>Archosauria</taxon>
        <taxon>Dinosauria</taxon>
        <taxon>Saurischia</taxon>
        <taxon>Theropoda</taxon>
        <taxon>Coelurosauria</taxon>
        <taxon>Aves</taxon>
        <taxon>Neognathae</taxon>
        <taxon>Neoaves</taxon>
        <taxon>Telluraves</taxon>
        <taxon>Accipitrimorphae</taxon>
        <taxon>Accipitriformes</taxon>
        <taxon>Accipitridae</taxon>
        <taxon>Accipitrinae</taxon>
        <taxon>Accipiter</taxon>
    </lineage>
</organism>
<dbReference type="Ensembl" id="ENSANIT00000004860.1">
    <property type="protein sequence ID" value="ENSANIP00000004707.1"/>
    <property type="gene ID" value="ENSANIG00000003198.1"/>
</dbReference>
<feature type="compositionally biased region" description="Low complexity" evidence="1">
    <location>
        <begin position="124"/>
        <end position="146"/>
    </location>
</feature>
<feature type="compositionally biased region" description="Polar residues" evidence="1">
    <location>
        <begin position="90"/>
        <end position="117"/>
    </location>
</feature>
<feature type="region of interest" description="Disordered" evidence="1">
    <location>
        <begin position="86"/>
        <end position="161"/>
    </location>
</feature>
<protein>
    <submittedName>
        <fullName evidence="2">Uncharacterized protein</fullName>
    </submittedName>
</protein>
<evidence type="ECO:0000313" key="3">
    <source>
        <dbReference type="Proteomes" id="UP000694541"/>
    </source>
</evidence>
<proteinExistence type="predicted"/>
<evidence type="ECO:0000256" key="1">
    <source>
        <dbReference type="SAM" id="MobiDB-lite"/>
    </source>
</evidence>
<evidence type="ECO:0000313" key="2">
    <source>
        <dbReference type="Ensembl" id="ENSANIP00000004707.1"/>
    </source>
</evidence>
<reference evidence="2" key="1">
    <citation type="submission" date="2025-08" db="UniProtKB">
        <authorList>
            <consortium name="Ensembl"/>
        </authorList>
    </citation>
    <scope>IDENTIFICATION</scope>
</reference>
<dbReference type="Proteomes" id="UP000694541">
    <property type="component" value="Unplaced"/>
</dbReference>
<dbReference type="AlphaFoldDB" id="A0A8B9MAD3"/>
<reference evidence="2" key="2">
    <citation type="submission" date="2025-09" db="UniProtKB">
        <authorList>
            <consortium name="Ensembl"/>
        </authorList>
    </citation>
    <scope>IDENTIFICATION</scope>
</reference>
<accession>A0A8B9MAD3</accession>
<keyword evidence="3" id="KW-1185">Reference proteome</keyword>
<name>A0A8B9MAD3_9AVES</name>